<dbReference type="AlphaFoldDB" id="A0A1M7Z4F1"/>
<feature type="domain" description="AsmA" evidence="3">
    <location>
        <begin position="18"/>
        <end position="131"/>
    </location>
</feature>
<dbReference type="STRING" id="1123029.SAMN02745172_00052"/>
<dbReference type="InterPro" id="IPR052894">
    <property type="entry name" value="AsmA-related"/>
</dbReference>
<evidence type="ECO:0000313" key="5">
    <source>
        <dbReference type="Proteomes" id="UP000186406"/>
    </source>
</evidence>
<dbReference type="EMBL" id="FRXO01000001">
    <property type="protein sequence ID" value="SHO59751.1"/>
    <property type="molecule type" value="Genomic_DNA"/>
</dbReference>
<feature type="compositionally biased region" description="Pro residues" evidence="1">
    <location>
        <begin position="1235"/>
        <end position="1246"/>
    </location>
</feature>
<gene>
    <name evidence="4" type="ORF">SAMN02745172_00052</name>
</gene>
<keyword evidence="2" id="KW-1133">Transmembrane helix</keyword>
<keyword evidence="2" id="KW-0812">Transmembrane</keyword>
<proteinExistence type="predicted"/>
<dbReference type="PANTHER" id="PTHR30441">
    <property type="entry name" value="DUF748 DOMAIN-CONTAINING PROTEIN"/>
    <property type="match status" value="1"/>
</dbReference>
<dbReference type="Pfam" id="PF05170">
    <property type="entry name" value="AsmA"/>
    <property type="match status" value="1"/>
</dbReference>
<reference evidence="4 5" key="1">
    <citation type="submission" date="2016-12" db="EMBL/GenBank/DDBJ databases">
        <authorList>
            <person name="Song W.-J."/>
            <person name="Kurnit D.M."/>
        </authorList>
    </citation>
    <scope>NUCLEOTIDE SEQUENCE [LARGE SCALE GENOMIC DNA]</scope>
    <source>
        <strain evidence="4 5">DSM 19599</strain>
    </source>
</reference>
<evidence type="ECO:0000256" key="1">
    <source>
        <dbReference type="SAM" id="MobiDB-lite"/>
    </source>
</evidence>
<dbReference type="Proteomes" id="UP000186406">
    <property type="component" value="Unassembled WGS sequence"/>
</dbReference>
<organism evidence="4 5">
    <name type="scientific">Pseudoxanthobacter soli DSM 19599</name>
    <dbReference type="NCBI Taxonomy" id="1123029"/>
    <lineage>
        <taxon>Bacteria</taxon>
        <taxon>Pseudomonadati</taxon>
        <taxon>Pseudomonadota</taxon>
        <taxon>Alphaproteobacteria</taxon>
        <taxon>Hyphomicrobiales</taxon>
        <taxon>Segnochrobactraceae</taxon>
        <taxon>Pseudoxanthobacter</taxon>
    </lineage>
</organism>
<feature type="transmembrane region" description="Helical" evidence="2">
    <location>
        <begin position="12"/>
        <end position="38"/>
    </location>
</feature>
<dbReference type="PANTHER" id="PTHR30441:SF4">
    <property type="entry name" value="PROTEIN ASMA"/>
    <property type="match status" value="1"/>
</dbReference>
<keyword evidence="5" id="KW-1185">Reference proteome</keyword>
<dbReference type="InterPro" id="IPR007844">
    <property type="entry name" value="AsmA"/>
</dbReference>
<evidence type="ECO:0000259" key="3">
    <source>
        <dbReference type="Pfam" id="PF05170"/>
    </source>
</evidence>
<name>A0A1M7Z4F1_9HYPH</name>
<evidence type="ECO:0000256" key="2">
    <source>
        <dbReference type="SAM" id="Phobius"/>
    </source>
</evidence>
<feature type="region of interest" description="Disordered" evidence="1">
    <location>
        <begin position="1170"/>
        <end position="1261"/>
    </location>
</feature>
<evidence type="ECO:0000313" key="4">
    <source>
        <dbReference type="EMBL" id="SHO59751.1"/>
    </source>
</evidence>
<dbReference type="GO" id="GO:0005886">
    <property type="term" value="C:plasma membrane"/>
    <property type="evidence" value="ECO:0007669"/>
    <property type="project" value="TreeGrafter"/>
</dbReference>
<sequence length="1261" mass="127666">MPPQTGGRRRPTLNALFMSAGVAVILAFLAAFIGPYFVDWTAYRPAIEAEAARLLGVRVRVLGSAEVRLLPTPSMTLDDVRVGAVEAPIVTAEHVAAEIDLPSLLRGSVRVTGLTLNRPEFHLSIDESGDMALAPGDARPGALQPGDVALEGVTFKDGAIEIADARTGLQRRLTDVNGHLDARSLAGPYRIEGNVRFGAVPIAFTVASGIRENDSIKLKTDLTPGNGVGTITADGVLNFGGDAPVYDGRFTAQRHAQAEGDGAPSTPAAGFNRLEGTFAFDPDGLTVTGLTAGYGAGANTVALDGKAVLSISPEPRFDADLSAKQLDLDSIAGSTADHVMTPAEAVAVIGAGLPALPLPAIPGRVRIAADSMVMAGGIVQNGELDASTAADGWSIASLKALAPGRTNFSLSGDVVSGRSPRLEGRLTASSEQPGTFGAWLRGASRVPTGLQPVSLSAGFTIDATGLKVSDYALKLDADTVEGALQWRPREGDVPAGLDLSASARRLDLDRIAELGRALSTGGVGSLIAEVAGDVSLRVSADRAVVGGVNGRSVDVEAMFTGGNLDVRRLDIEDLAGARIVATGKVEAIGTAPRGTLEASITASRFDGLSALAQAMAPDAPAVVAFARAAPLLAPANLTGRFEAGAAGPATSVKLTLDGDVGGSQIEAKGSFTGTFTDWRQGLLGLSVDARGPDGAKLIGQFGVPVVPVKGAGPGEIALSLAGRPAGELKATLAADVAGSSLDLDGSLTAPGHTDSTGRFDVKLDSRDIAPAALALGWLAPGLAGALPAALSAHIETVGEKATVSQLSGSFAGTQVAGQGTVDIGPARPRVSGSLDIASVDMVALGELALGSGAWSLTTAEDSVWPDGAFGPSLISGLDLSLGLKASKVLIGDSELDAASAKLSSNAQAIDVSEIAGRLAGGALSGRLGVVRGERGEMTVRGGLKLAGADLAGLVPSPGLTGRLDAAFEGDAKGRSIAGLVATLSATGTLSATNVSVPSLSPGAFAVVTHEADAGTLALEDGPVSAALEQTFAAGPLSVGDLSATVTVGSGILRLTDTSVALQSGTLRGSAVLDLGRWQTDASWTLSVPAPADDEDAVPKATPSATVRYGGSIDAPMRTIDGAAFAAYLNLRAIGRESRRVEELQRQVLESQRLARERRRAEEEAARRKREAEEAARAAAEADARAKAEDELKSFRDQMQQLIDREGGGIPPLPNLGTTPAPAAPGGGTAGEAPQPAQPPATIPPVPSTGAAPTQTAPATTP</sequence>
<feature type="compositionally biased region" description="Low complexity" evidence="1">
    <location>
        <begin position="1247"/>
        <end position="1261"/>
    </location>
</feature>
<accession>A0A1M7Z4F1</accession>
<dbReference type="GO" id="GO:0090313">
    <property type="term" value="P:regulation of protein targeting to membrane"/>
    <property type="evidence" value="ECO:0007669"/>
    <property type="project" value="TreeGrafter"/>
</dbReference>
<feature type="compositionally biased region" description="Basic and acidic residues" evidence="1">
    <location>
        <begin position="1170"/>
        <end position="1195"/>
    </location>
</feature>
<protein>
    <submittedName>
        <fullName evidence="4">AsmA family protein</fullName>
    </submittedName>
</protein>
<keyword evidence="2" id="KW-0472">Membrane</keyword>